<comment type="caution">
    <text evidence="1">The sequence shown here is derived from an EMBL/GenBank/DDBJ whole genome shotgun (WGS) entry which is preliminary data.</text>
</comment>
<organism evidence="1 2">
    <name type="scientific">Tumebacillus lacus</name>
    <dbReference type="NCBI Taxonomy" id="2995335"/>
    <lineage>
        <taxon>Bacteria</taxon>
        <taxon>Bacillati</taxon>
        <taxon>Bacillota</taxon>
        <taxon>Bacilli</taxon>
        <taxon>Bacillales</taxon>
        <taxon>Alicyclobacillaceae</taxon>
        <taxon>Tumebacillus</taxon>
    </lineage>
</organism>
<dbReference type="EMBL" id="JAPMLT010000004">
    <property type="protein sequence ID" value="MCX7570442.1"/>
    <property type="molecule type" value="Genomic_DNA"/>
</dbReference>
<keyword evidence="2" id="KW-1185">Reference proteome</keyword>
<dbReference type="Proteomes" id="UP001208017">
    <property type="component" value="Unassembled WGS sequence"/>
</dbReference>
<dbReference type="RefSeq" id="WP_267151687.1">
    <property type="nucleotide sequence ID" value="NZ_JAPMLT010000004.1"/>
</dbReference>
<sequence length="358" mass="40625">MISQFFVLGSQQERPVSRRTIFADGSADKTFREEIDLELSHWVPNRTPERYQANTSTEICLNFVAHRPAGEWDLAINNHFDVDGILSVFSLVHAEYALQHRDILVQAAEMGDFWAWGERPAQILFQGLTLFYNRLRADQTDAREIYEQSFKLVIDLIERGIEAEPAVKEGLDALARSVERVVAGEIERTVYHDRFVMYRIPRHLAEADLGKALHIPTFNAPLADDMWLHPQARHRDDLEKMHLVAVETADGWQYDLHVPGYMWADTLQAWRAPGFAFSGSTNGHYYGFLELEQAVADLQAWETGNGEWTLAAQLSPFASIKGRNYPVILSVIGGEASTVSRLQPEAVAERLADVFLSR</sequence>
<reference evidence="1 2" key="1">
    <citation type="submission" date="2022-11" db="EMBL/GenBank/DDBJ databases">
        <title>Study of microbial diversity in lake waters.</title>
        <authorList>
            <person name="Zhang J."/>
        </authorList>
    </citation>
    <scope>NUCLEOTIDE SEQUENCE [LARGE SCALE GENOMIC DNA]</scope>
    <source>
        <strain evidence="1 2">DT12</strain>
    </source>
</reference>
<gene>
    <name evidence="1" type="ORF">OS242_10760</name>
</gene>
<name>A0ABT3X3P4_9BACL</name>
<dbReference type="Pfam" id="PF20392">
    <property type="entry name" value="DUF6687"/>
    <property type="match status" value="1"/>
</dbReference>
<evidence type="ECO:0000313" key="1">
    <source>
        <dbReference type="EMBL" id="MCX7570442.1"/>
    </source>
</evidence>
<accession>A0ABT3X3P4</accession>
<proteinExistence type="predicted"/>
<dbReference type="InterPro" id="IPR046509">
    <property type="entry name" value="DUF6687"/>
</dbReference>
<evidence type="ECO:0000313" key="2">
    <source>
        <dbReference type="Proteomes" id="UP001208017"/>
    </source>
</evidence>
<protein>
    <submittedName>
        <fullName evidence="1">Uncharacterized protein</fullName>
    </submittedName>
</protein>